<dbReference type="AlphaFoldDB" id="A0A0F9S217"/>
<organism evidence="1">
    <name type="scientific">marine sediment metagenome</name>
    <dbReference type="NCBI Taxonomy" id="412755"/>
    <lineage>
        <taxon>unclassified sequences</taxon>
        <taxon>metagenomes</taxon>
        <taxon>ecological metagenomes</taxon>
    </lineage>
</organism>
<comment type="caution">
    <text evidence="1">The sequence shown here is derived from an EMBL/GenBank/DDBJ whole genome shotgun (WGS) entry which is preliminary data.</text>
</comment>
<accession>A0A0F9S217</accession>
<sequence length="90" mass="10243">MQEGAEGPTPESSLGYTRRIRAMVHEAASHYSPRRTGQEMMDTALDLYAVALDGLFGERWRKHAHPEHRDILRHYIDDPVHWETAMAGTG</sequence>
<dbReference type="EMBL" id="LAZR01002349">
    <property type="protein sequence ID" value="KKN31201.1"/>
    <property type="molecule type" value="Genomic_DNA"/>
</dbReference>
<evidence type="ECO:0000313" key="1">
    <source>
        <dbReference type="EMBL" id="KKN31201.1"/>
    </source>
</evidence>
<protein>
    <submittedName>
        <fullName evidence="1">Uncharacterized protein</fullName>
    </submittedName>
</protein>
<gene>
    <name evidence="1" type="ORF">LCGC14_0826240</name>
</gene>
<proteinExistence type="predicted"/>
<reference evidence="1" key="1">
    <citation type="journal article" date="2015" name="Nature">
        <title>Complex archaea that bridge the gap between prokaryotes and eukaryotes.</title>
        <authorList>
            <person name="Spang A."/>
            <person name="Saw J.H."/>
            <person name="Jorgensen S.L."/>
            <person name="Zaremba-Niedzwiedzka K."/>
            <person name="Martijn J."/>
            <person name="Lind A.E."/>
            <person name="van Eijk R."/>
            <person name="Schleper C."/>
            <person name="Guy L."/>
            <person name="Ettema T.J."/>
        </authorList>
    </citation>
    <scope>NUCLEOTIDE SEQUENCE</scope>
</reference>
<name>A0A0F9S217_9ZZZZ</name>